<comment type="similarity">
    <text evidence="1">Belongs to the methyltransferase superfamily.</text>
</comment>
<evidence type="ECO:0000256" key="2">
    <source>
        <dbReference type="ARBA" id="ARBA00022603"/>
    </source>
</evidence>
<dbReference type="PANTHER" id="PTHR44942">
    <property type="entry name" value="METHYLTRANSF_11 DOMAIN-CONTAINING PROTEIN"/>
    <property type="match status" value="1"/>
</dbReference>
<dbReference type="AlphaFoldDB" id="A0A928UX58"/>
<organism evidence="5 6">
    <name type="scientific">Sphingobacterium hungaricum</name>
    <dbReference type="NCBI Taxonomy" id="2082723"/>
    <lineage>
        <taxon>Bacteria</taxon>
        <taxon>Pseudomonadati</taxon>
        <taxon>Bacteroidota</taxon>
        <taxon>Sphingobacteriia</taxon>
        <taxon>Sphingobacteriales</taxon>
        <taxon>Sphingobacteriaceae</taxon>
        <taxon>Sphingobacterium</taxon>
    </lineage>
</organism>
<accession>A0A928UX58</accession>
<reference evidence="5" key="1">
    <citation type="submission" date="2018-02" db="EMBL/GenBank/DDBJ databases">
        <authorList>
            <person name="Vasarhelyi B.M."/>
            <person name="Deshmukh S."/>
            <person name="Balint B."/>
            <person name="Kukolya J."/>
        </authorList>
    </citation>
    <scope>NUCLEOTIDE SEQUENCE</scope>
    <source>
        <strain evidence="5">KB22</strain>
    </source>
</reference>
<dbReference type="SUPFAM" id="SSF53335">
    <property type="entry name" value="S-adenosyl-L-methionine-dependent methyltransferases"/>
    <property type="match status" value="1"/>
</dbReference>
<keyword evidence="3" id="KW-0808">Transferase</keyword>
<keyword evidence="2 5" id="KW-0489">Methyltransferase</keyword>
<comment type="caution">
    <text evidence="5">The sequence shown here is derived from an EMBL/GenBank/DDBJ whole genome shotgun (WGS) entry which is preliminary data.</text>
</comment>
<evidence type="ECO:0000256" key="3">
    <source>
        <dbReference type="ARBA" id="ARBA00022679"/>
    </source>
</evidence>
<dbReference type="GO" id="GO:0032259">
    <property type="term" value="P:methylation"/>
    <property type="evidence" value="ECO:0007669"/>
    <property type="project" value="UniProtKB-KW"/>
</dbReference>
<name>A0A928UX58_9SPHI</name>
<feature type="domain" description="Methyltransferase type 11" evidence="4">
    <location>
        <begin position="46"/>
        <end position="137"/>
    </location>
</feature>
<dbReference type="Gene3D" id="3.40.50.150">
    <property type="entry name" value="Vaccinia Virus protein VP39"/>
    <property type="match status" value="1"/>
</dbReference>
<dbReference type="PANTHER" id="PTHR44942:SF4">
    <property type="entry name" value="METHYLTRANSFERASE TYPE 11 DOMAIN-CONTAINING PROTEIN"/>
    <property type="match status" value="1"/>
</dbReference>
<evidence type="ECO:0000256" key="1">
    <source>
        <dbReference type="ARBA" id="ARBA00008361"/>
    </source>
</evidence>
<protein>
    <submittedName>
        <fullName evidence="5">Class I SAM-dependent methyltransferase</fullName>
    </submittedName>
</protein>
<dbReference type="GO" id="GO:0008757">
    <property type="term" value="F:S-adenosylmethionine-dependent methyltransferase activity"/>
    <property type="evidence" value="ECO:0007669"/>
    <property type="project" value="InterPro"/>
</dbReference>
<dbReference type="InterPro" id="IPR013216">
    <property type="entry name" value="Methyltransf_11"/>
</dbReference>
<evidence type="ECO:0000313" key="5">
    <source>
        <dbReference type="EMBL" id="MBE8712397.1"/>
    </source>
</evidence>
<dbReference type="RefSeq" id="WP_196934732.1">
    <property type="nucleotide sequence ID" value="NZ_MU158698.1"/>
</dbReference>
<evidence type="ECO:0000259" key="4">
    <source>
        <dbReference type="Pfam" id="PF08241"/>
    </source>
</evidence>
<evidence type="ECO:0000313" key="6">
    <source>
        <dbReference type="Proteomes" id="UP000616201"/>
    </source>
</evidence>
<proteinExistence type="inferred from homology"/>
<dbReference type="Pfam" id="PF08241">
    <property type="entry name" value="Methyltransf_11"/>
    <property type="match status" value="1"/>
</dbReference>
<sequence>MSKHDSTKRFSDRAEDYAKYRPHYPNEIVSWLVSAYNLSPTSTIADIGAGTGISSELFLNYGYAVTAVEPNQEMRNVAIDQLKSFEKFQAIAGTAEQTSLEDSSVDLIVSAQAFHWFDAAIVRPEFERILTPNGLVALIWNERLTETAFEKAYEQHILDYASDYVQINHRNIGYQHIQNFFAPYACEMKVFSNQQVLDYESLRGRHLSSSYIPQVGSPGYESMIADLQKLFLEHKEGDFVKIHYATKVYVCIIGS</sequence>
<dbReference type="InterPro" id="IPR029063">
    <property type="entry name" value="SAM-dependent_MTases_sf"/>
</dbReference>
<dbReference type="CDD" id="cd02440">
    <property type="entry name" value="AdoMet_MTases"/>
    <property type="match status" value="1"/>
</dbReference>
<dbReference type="InterPro" id="IPR051052">
    <property type="entry name" value="Diverse_substrate_MTase"/>
</dbReference>
<gene>
    <name evidence="5" type="ORF">C4F49_01710</name>
</gene>
<keyword evidence="6" id="KW-1185">Reference proteome</keyword>
<dbReference type="EMBL" id="PRDK01000001">
    <property type="protein sequence ID" value="MBE8712397.1"/>
    <property type="molecule type" value="Genomic_DNA"/>
</dbReference>
<dbReference type="Proteomes" id="UP000616201">
    <property type="component" value="Unassembled WGS sequence"/>
</dbReference>